<evidence type="ECO:0000313" key="12">
    <source>
        <dbReference type="EMBL" id="NXG91938.1"/>
    </source>
</evidence>
<dbReference type="PANTHER" id="PTHR23239">
    <property type="entry name" value="INTERMEDIATE FILAMENT"/>
    <property type="match status" value="1"/>
</dbReference>
<dbReference type="Gene3D" id="1.20.5.1160">
    <property type="entry name" value="Vasodilator-stimulated phosphoprotein"/>
    <property type="match status" value="1"/>
</dbReference>
<evidence type="ECO:0000256" key="2">
    <source>
        <dbReference type="ARBA" id="ARBA00022754"/>
    </source>
</evidence>
<keyword evidence="2 9" id="KW-0403">Intermediate filament</keyword>
<dbReference type="GO" id="GO:0005882">
    <property type="term" value="C:intermediate filament"/>
    <property type="evidence" value="ECO:0007669"/>
    <property type="project" value="UniProtKB-KW"/>
</dbReference>
<evidence type="ECO:0000256" key="10">
    <source>
        <dbReference type="SAM" id="Coils"/>
    </source>
</evidence>
<dbReference type="Pfam" id="PF00038">
    <property type="entry name" value="Filament"/>
    <property type="match status" value="1"/>
</dbReference>
<dbReference type="PRINTS" id="PR01248">
    <property type="entry name" value="TYPE1KERATIN"/>
</dbReference>
<feature type="non-terminal residue" evidence="12">
    <location>
        <position position="420"/>
    </location>
</feature>
<evidence type="ECO:0000256" key="8">
    <source>
        <dbReference type="ARBA" id="ARBA00042487"/>
    </source>
</evidence>
<name>A0A7K9FRZ4_STEPR</name>
<evidence type="ECO:0000256" key="3">
    <source>
        <dbReference type="ARBA" id="ARBA00023054"/>
    </source>
</evidence>
<evidence type="ECO:0000256" key="4">
    <source>
        <dbReference type="ARBA" id="ARBA00037685"/>
    </source>
</evidence>
<organism evidence="12 13">
    <name type="scientific">Stercorarius parasiticus</name>
    <name type="common">Parasitic jaeger</name>
    <name type="synonym">Arctic skua</name>
    <dbReference type="NCBI Taxonomy" id="54059"/>
    <lineage>
        <taxon>Eukaryota</taxon>
        <taxon>Metazoa</taxon>
        <taxon>Chordata</taxon>
        <taxon>Craniata</taxon>
        <taxon>Vertebrata</taxon>
        <taxon>Euteleostomi</taxon>
        <taxon>Archelosauria</taxon>
        <taxon>Archosauria</taxon>
        <taxon>Dinosauria</taxon>
        <taxon>Saurischia</taxon>
        <taxon>Theropoda</taxon>
        <taxon>Coelurosauria</taxon>
        <taxon>Aves</taxon>
        <taxon>Neognathae</taxon>
        <taxon>Neoaves</taxon>
        <taxon>Charadriiformes</taxon>
        <taxon>Stercorariidae</taxon>
        <taxon>Stercorarius</taxon>
    </lineage>
</organism>
<sequence length="420" mass="48015">MAFSNRSIQWGTSTRIQPTAPSISGLSSRKIAIQKIQAPSVYGGAGGYGTRISTSSSYGQGFGGNFQLNITGNDVLLAGNEKSTMQNLNDRLASYLEKVRSLEKANSMIEKQIKEWYESNTTDIRQDYSSYFKTIEDLQNKVAAAQLENARLVLQIDNAKLAADDFRLKYENEYLLRQSVDSDTNGLLRVRDDLTLTKSDLESQIESMNEELAFLKKNHEEDVERLRKQVGGSVNVEVDAAPSIDLATIMENMRKQYEEMAEKNRQEAKEQFEKQTEELNQEVAINVEQLQVQRKEITNRRQIFQGLELELQSHLNMKKSLEDSLAETEARYNYQLTQIQETVANLEAQLRQLRVEMEGQNNEYRLLLDIKTRLEMEIATYRRLLEGEDSGKVKKIKTIVEEVIDGKVVSSEIKEIEEKL</sequence>
<dbReference type="SUPFAM" id="SSF64593">
    <property type="entry name" value="Intermediate filament protein, coiled coil region"/>
    <property type="match status" value="2"/>
</dbReference>
<feature type="coiled-coil region" evidence="10">
    <location>
        <begin position="85"/>
        <end position="155"/>
    </location>
</feature>
<proteinExistence type="inferred from homology"/>
<comment type="function">
    <text evidence="4">Plays a significant role in maintaining keratin filament organization in intestinal epithelia. When phosphorylated, plays a role in the secretion of mucin in the small intestine.</text>
</comment>
<dbReference type="EMBL" id="VWZL01004971">
    <property type="protein sequence ID" value="NXG91938.1"/>
    <property type="molecule type" value="Genomic_DNA"/>
</dbReference>
<dbReference type="InterPro" id="IPR039008">
    <property type="entry name" value="IF_rod_dom"/>
</dbReference>
<evidence type="ECO:0000256" key="9">
    <source>
        <dbReference type="RuleBase" id="RU000685"/>
    </source>
</evidence>
<dbReference type="FunFam" id="1.20.5.170:FF:000002">
    <property type="entry name" value="Type I keratin KA11"/>
    <property type="match status" value="1"/>
</dbReference>
<evidence type="ECO:0000256" key="6">
    <source>
        <dbReference type="ARBA" id="ARBA00040318"/>
    </source>
</evidence>
<evidence type="ECO:0000256" key="1">
    <source>
        <dbReference type="ARBA" id="ARBA00022744"/>
    </source>
</evidence>
<dbReference type="GO" id="GO:0030855">
    <property type="term" value="P:epithelial cell differentiation"/>
    <property type="evidence" value="ECO:0007669"/>
    <property type="project" value="TreeGrafter"/>
</dbReference>
<keyword evidence="13" id="KW-1185">Reference proteome</keyword>
<dbReference type="SMART" id="SM01391">
    <property type="entry name" value="Filament"/>
    <property type="match status" value="1"/>
</dbReference>
<protein>
    <recommendedName>
        <fullName evidence="6">Keratin, type I cytoskeletal 20</fullName>
    </recommendedName>
    <alternativeName>
        <fullName evidence="7">Cytokeratin-20</fullName>
    </alternativeName>
    <alternativeName>
        <fullName evidence="8">Keratin-20</fullName>
    </alternativeName>
</protein>
<comment type="subunit">
    <text evidence="5">Heterotetramer of two type I and two type II keratins. Associates with KRT8.</text>
</comment>
<accession>A0A7K9FRZ4</accession>
<dbReference type="FunFam" id="1.20.5.1160:FF:000002">
    <property type="entry name" value="Type I keratin 10"/>
    <property type="match status" value="1"/>
</dbReference>
<dbReference type="Proteomes" id="UP000532908">
    <property type="component" value="Unassembled WGS sequence"/>
</dbReference>
<feature type="coiled-coil region" evidence="10">
    <location>
        <begin position="191"/>
        <end position="363"/>
    </location>
</feature>
<gene>
    <name evidence="12" type="primary">Krt20</name>
    <name evidence="12" type="ORF">STEPAR_R13233</name>
</gene>
<evidence type="ECO:0000256" key="5">
    <source>
        <dbReference type="ARBA" id="ARBA00038712"/>
    </source>
</evidence>
<dbReference type="PROSITE" id="PS51842">
    <property type="entry name" value="IF_ROD_2"/>
    <property type="match status" value="1"/>
</dbReference>
<evidence type="ECO:0000259" key="11">
    <source>
        <dbReference type="PROSITE" id="PS51842"/>
    </source>
</evidence>
<dbReference type="PANTHER" id="PTHR23239:SF167">
    <property type="entry name" value="KERATIN, TYPE I CYTOSKELETAL 20"/>
    <property type="match status" value="1"/>
</dbReference>
<dbReference type="AlphaFoldDB" id="A0A7K9FRZ4"/>
<dbReference type="InterPro" id="IPR018039">
    <property type="entry name" value="IF_conserved"/>
</dbReference>
<dbReference type="GO" id="GO:0005198">
    <property type="term" value="F:structural molecule activity"/>
    <property type="evidence" value="ECO:0007669"/>
    <property type="project" value="InterPro"/>
</dbReference>
<reference evidence="12 13" key="1">
    <citation type="submission" date="2019-09" db="EMBL/GenBank/DDBJ databases">
        <title>Bird 10,000 Genomes (B10K) Project - Family phase.</title>
        <authorList>
            <person name="Zhang G."/>
        </authorList>
    </citation>
    <scope>NUCLEOTIDE SEQUENCE [LARGE SCALE GENOMIC DNA]</scope>
    <source>
        <strain evidence="12">B10K-DU-001-20</strain>
        <tissue evidence="12">Muscle</tissue>
    </source>
</reference>
<feature type="non-terminal residue" evidence="12">
    <location>
        <position position="1"/>
    </location>
</feature>
<comment type="caution">
    <text evidence="12">The sequence shown here is derived from an EMBL/GenBank/DDBJ whole genome shotgun (WGS) entry which is preliminary data.</text>
</comment>
<dbReference type="Gene3D" id="1.20.5.170">
    <property type="match status" value="1"/>
</dbReference>
<dbReference type="PROSITE" id="PS00226">
    <property type="entry name" value="IF_ROD_1"/>
    <property type="match status" value="1"/>
</dbReference>
<evidence type="ECO:0000256" key="7">
    <source>
        <dbReference type="ARBA" id="ARBA00041717"/>
    </source>
</evidence>
<dbReference type="InterPro" id="IPR002957">
    <property type="entry name" value="Keratin_I"/>
</dbReference>
<keyword evidence="1" id="KW-0416">Keratin</keyword>
<comment type="similarity">
    <text evidence="9">Belongs to the intermediate filament family.</text>
</comment>
<keyword evidence="3 10" id="KW-0175">Coiled coil</keyword>
<feature type="domain" description="IF rod" evidence="11">
    <location>
        <begin position="81"/>
        <end position="392"/>
    </location>
</feature>
<dbReference type="GO" id="GO:0045109">
    <property type="term" value="P:intermediate filament organization"/>
    <property type="evidence" value="ECO:0007669"/>
    <property type="project" value="TreeGrafter"/>
</dbReference>
<evidence type="ECO:0000313" key="13">
    <source>
        <dbReference type="Proteomes" id="UP000532908"/>
    </source>
</evidence>
<dbReference type="Gene3D" id="1.20.5.500">
    <property type="entry name" value="Single helix bin"/>
    <property type="match status" value="1"/>
</dbReference>